<dbReference type="PANTHER" id="PTHR30606">
    <property type="entry name" value="LIPID A BIOSYNTHESIS LAUROYL ACYLTRANSFERASE"/>
    <property type="match status" value="1"/>
</dbReference>
<dbReference type="InterPro" id="IPR004960">
    <property type="entry name" value="LipA_acyltrans"/>
</dbReference>
<dbReference type="PANTHER" id="PTHR30606:SF10">
    <property type="entry name" value="PHOSPHATIDYLINOSITOL MANNOSIDE ACYLTRANSFERASE"/>
    <property type="match status" value="1"/>
</dbReference>
<evidence type="ECO:0000256" key="6">
    <source>
        <dbReference type="ARBA" id="ARBA00023315"/>
    </source>
</evidence>
<dbReference type="AlphaFoldDB" id="A0A9D2GS14"/>
<dbReference type="Proteomes" id="UP000824176">
    <property type="component" value="Unassembled WGS sequence"/>
</dbReference>
<evidence type="ECO:0000256" key="4">
    <source>
        <dbReference type="ARBA" id="ARBA00022679"/>
    </source>
</evidence>
<comment type="subcellular location">
    <subcellularLocation>
        <location evidence="1">Cell inner membrane</location>
    </subcellularLocation>
</comment>
<dbReference type="Pfam" id="PF03279">
    <property type="entry name" value="Lip_A_acyltrans"/>
    <property type="match status" value="1"/>
</dbReference>
<dbReference type="CDD" id="cd07984">
    <property type="entry name" value="LPLAT_LABLAT-like"/>
    <property type="match status" value="1"/>
</dbReference>
<accession>A0A9D2GS14</accession>
<protein>
    <recommendedName>
        <fullName evidence="9">Lipid A biosynthesis acyltransferase</fullName>
    </recommendedName>
</protein>
<dbReference type="GO" id="GO:0009247">
    <property type="term" value="P:glycolipid biosynthetic process"/>
    <property type="evidence" value="ECO:0007669"/>
    <property type="project" value="UniProtKB-ARBA"/>
</dbReference>
<proteinExistence type="predicted"/>
<organism evidence="7 8">
    <name type="scientific">Candidatus Mucispirillum faecigallinarum</name>
    <dbReference type="NCBI Taxonomy" id="2838699"/>
    <lineage>
        <taxon>Bacteria</taxon>
        <taxon>Pseudomonadati</taxon>
        <taxon>Deferribacterota</taxon>
        <taxon>Deferribacteres</taxon>
        <taxon>Deferribacterales</taxon>
        <taxon>Mucispirillaceae</taxon>
        <taxon>Mucispirillum</taxon>
    </lineage>
</organism>
<evidence type="ECO:0000313" key="7">
    <source>
        <dbReference type="EMBL" id="HIZ88322.1"/>
    </source>
</evidence>
<sequence>MILYYILKPLVIILNHTPRKVLHGIAKFMAFCLWHISKDRRHVAITNAKILGAKDPVKTARQSFNYTFMAYIDIFYAHRVNEDYIKNHVTIEGREIYEKIKNEGGQFVFIGGHFGTWSMLATIVPQALDTQVITIGRSTKNKALDKILDELRTFERVKYVTHRGAMDKLSSYINEGYIPGVYIDHTATEKDCINANFCGYKVPVIAGIPALCARKNYPIVFFFGLYEGMDTKVILKGPVYPDKSLKPKERIIKIAEDINKVYEEVFTKYPEQWYLIHRRFKRVELEDGTMSYHIYKESK</sequence>
<evidence type="ECO:0000256" key="3">
    <source>
        <dbReference type="ARBA" id="ARBA00022519"/>
    </source>
</evidence>
<evidence type="ECO:0008006" key="9">
    <source>
        <dbReference type="Google" id="ProtNLM"/>
    </source>
</evidence>
<evidence type="ECO:0000256" key="5">
    <source>
        <dbReference type="ARBA" id="ARBA00023136"/>
    </source>
</evidence>
<reference evidence="7" key="2">
    <citation type="submission" date="2021-04" db="EMBL/GenBank/DDBJ databases">
        <authorList>
            <person name="Gilroy R."/>
        </authorList>
    </citation>
    <scope>NUCLEOTIDE SEQUENCE</scope>
    <source>
        <strain evidence="7">ChiW4-1371</strain>
    </source>
</reference>
<keyword evidence="5" id="KW-0472">Membrane</keyword>
<dbReference type="EMBL" id="DXAQ01000004">
    <property type="protein sequence ID" value="HIZ88322.1"/>
    <property type="molecule type" value="Genomic_DNA"/>
</dbReference>
<keyword evidence="4" id="KW-0808">Transferase</keyword>
<keyword evidence="3" id="KW-0997">Cell inner membrane</keyword>
<evidence type="ECO:0000256" key="1">
    <source>
        <dbReference type="ARBA" id="ARBA00004533"/>
    </source>
</evidence>
<name>A0A9D2GS14_9BACT</name>
<keyword evidence="6" id="KW-0012">Acyltransferase</keyword>
<reference evidence="7" key="1">
    <citation type="journal article" date="2021" name="PeerJ">
        <title>Extensive microbial diversity within the chicken gut microbiome revealed by metagenomics and culture.</title>
        <authorList>
            <person name="Gilroy R."/>
            <person name="Ravi A."/>
            <person name="Getino M."/>
            <person name="Pursley I."/>
            <person name="Horton D.L."/>
            <person name="Alikhan N.F."/>
            <person name="Baker D."/>
            <person name="Gharbi K."/>
            <person name="Hall N."/>
            <person name="Watson M."/>
            <person name="Adriaenssens E.M."/>
            <person name="Foster-Nyarko E."/>
            <person name="Jarju S."/>
            <person name="Secka A."/>
            <person name="Antonio M."/>
            <person name="Oren A."/>
            <person name="Chaudhuri R.R."/>
            <person name="La Ragione R."/>
            <person name="Hildebrand F."/>
            <person name="Pallen M.J."/>
        </authorList>
    </citation>
    <scope>NUCLEOTIDE SEQUENCE</scope>
    <source>
        <strain evidence="7">ChiW4-1371</strain>
    </source>
</reference>
<dbReference type="GO" id="GO:0005886">
    <property type="term" value="C:plasma membrane"/>
    <property type="evidence" value="ECO:0007669"/>
    <property type="project" value="UniProtKB-SubCell"/>
</dbReference>
<evidence type="ECO:0000256" key="2">
    <source>
        <dbReference type="ARBA" id="ARBA00022475"/>
    </source>
</evidence>
<evidence type="ECO:0000313" key="8">
    <source>
        <dbReference type="Proteomes" id="UP000824176"/>
    </source>
</evidence>
<comment type="caution">
    <text evidence="7">The sequence shown here is derived from an EMBL/GenBank/DDBJ whole genome shotgun (WGS) entry which is preliminary data.</text>
</comment>
<gene>
    <name evidence="7" type="ORF">H9804_00100</name>
</gene>
<dbReference type="GO" id="GO:0016746">
    <property type="term" value="F:acyltransferase activity"/>
    <property type="evidence" value="ECO:0007669"/>
    <property type="project" value="UniProtKB-KW"/>
</dbReference>
<keyword evidence="2" id="KW-1003">Cell membrane</keyword>